<evidence type="ECO:0000256" key="1">
    <source>
        <dbReference type="ARBA" id="ARBA00022603"/>
    </source>
</evidence>
<feature type="domain" description="Methyltransferase small" evidence="3">
    <location>
        <begin position="9"/>
        <end position="103"/>
    </location>
</feature>
<dbReference type="PANTHER" id="PTHR47739:SF1">
    <property type="entry name" value="TRNA1(VAL) (ADENINE(37)-N6)-METHYLTRANSFERASE"/>
    <property type="match status" value="1"/>
</dbReference>
<dbReference type="GO" id="GO:0003676">
    <property type="term" value="F:nucleic acid binding"/>
    <property type="evidence" value="ECO:0007669"/>
    <property type="project" value="InterPro"/>
</dbReference>
<dbReference type="Gene3D" id="3.40.50.150">
    <property type="entry name" value="Vaccinia Virus protein VP39"/>
    <property type="match status" value="1"/>
</dbReference>
<proteinExistence type="predicted"/>
<evidence type="ECO:0000313" key="4">
    <source>
        <dbReference type="EMBL" id="GAX87339.1"/>
    </source>
</evidence>
<dbReference type="Proteomes" id="UP000217944">
    <property type="component" value="Unassembled WGS sequence"/>
</dbReference>
<evidence type="ECO:0000256" key="2">
    <source>
        <dbReference type="ARBA" id="ARBA00022691"/>
    </source>
</evidence>
<dbReference type="GO" id="GO:0008757">
    <property type="term" value="F:S-adenosylmethionine-dependent methyltransferase activity"/>
    <property type="evidence" value="ECO:0007669"/>
    <property type="project" value="UniProtKB-ARBA"/>
</dbReference>
<dbReference type="SUPFAM" id="SSF53335">
    <property type="entry name" value="S-adenosyl-L-methionine-dependent methyltransferases"/>
    <property type="match status" value="1"/>
</dbReference>
<name>A0A292YD31_9BACT</name>
<keyword evidence="2" id="KW-0949">S-adenosyl-L-methionine</keyword>
<accession>A0A292YD31</accession>
<evidence type="ECO:0000259" key="3">
    <source>
        <dbReference type="Pfam" id="PF05175"/>
    </source>
</evidence>
<keyword evidence="1" id="KW-0808">Transferase</keyword>
<dbReference type="AlphaFoldDB" id="A0A292YD31"/>
<dbReference type="EMBL" id="BDME01000001">
    <property type="protein sequence ID" value="GAX87339.1"/>
    <property type="molecule type" value="Genomic_DNA"/>
</dbReference>
<sequence length="211" mass="24497">MFLYDFATKFNIKGDVLEVGGGCGVLGLLIKRDFPKINLTIVEKQKIMSEFILKNLKENNLEAEVINADFLEYKFNKKYDYIISNPPFYKGTLKSENEIIKTARYEEFLPMNKFFKKVNNLLKERGEFIFCYDAKRIDEIVLNLPKPLKITDIRFMHPRINKNATLVLIRAKRHARSMVSVCSPLIGFEGENYSAEASEIYKKADTKSMKI</sequence>
<dbReference type="GO" id="GO:0032259">
    <property type="term" value="P:methylation"/>
    <property type="evidence" value="ECO:0007669"/>
    <property type="project" value="UniProtKB-KW"/>
</dbReference>
<keyword evidence="1" id="KW-0489">Methyltransferase</keyword>
<protein>
    <recommendedName>
        <fullName evidence="3">Methyltransferase small domain-containing protein</fullName>
    </recommendedName>
</protein>
<dbReference type="Pfam" id="PF05175">
    <property type="entry name" value="MTS"/>
    <property type="match status" value="1"/>
</dbReference>
<evidence type="ECO:0000313" key="5">
    <source>
        <dbReference type="Proteomes" id="UP000217944"/>
    </source>
</evidence>
<dbReference type="PROSITE" id="PS00092">
    <property type="entry name" value="N6_MTASE"/>
    <property type="match status" value="1"/>
</dbReference>
<organism evidence="4 5">
    <name type="scientific">Lebetimonas natsushimae</name>
    <dbReference type="NCBI Taxonomy" id="1936991"/>
    <lineage>
        <taxon>Bacteria</taxon>
        <taxon>Pseudomonadati</taxon>
        <taxon>Campylobacterota</taxon>
        <taxon>Epsilonproteobacteria</taxon>
        <taxon>Nautiliales</taxon>
        <taxon>Nautiliaceae</taxon>
        <taxon>Lebetimonas</taxon>
    </lineage>
</organism>
<dbReference type="InterPro" id="IPR050210">
    <property type="entry name" value="tRNA_Adenine-N(6)_MTase"/>
</dbReference>
<dbReference type="PANTHER" id="PTHR47739">
    <property type="entry name" value="TRNA1(VAL) (ADENINE(37)-N6)-METHYLTRANSFERASE"/>
    <property type="match status" value="1"/>
</dbReference>
<dbReference type="InterPro" id="IPR002052">
    <property type="entry name" value="DNA_methylase_N6_adenine_CS"/>
</dbReference>
<dbReference type="GO" id="GO:0008170">
    <property type="term" value="F:N-methyltransferase activity"/>
    <property type="evidence" value="ECO:0007669"/>
    <property type="project" value="UniProtKB-ARBA"/>
</dbReference>
<gene>
    <name evidence="4" type="ORF">LNAT_P0634</name>
</gene>
<keyword evidence="5" id="KW-1185">Reference proteome</keyword>
<dbReference type="InterPro" id="IPR029063">
    <property type="entry name" value="SAM-dependent_MTases_sf"/>
</dbReference>
<dbReference type="InterPro" id="IPR007848">
    <property type="entry name" value="Small_mtfrase_dom"/>
</dbReference>
<reference evidence="4 5" key="1">
    <citation type="journal article" date="2017" name="Syst. Appl. Microbiol.">
        <title>Lebetimonas natsushimae sp. nov., a novel strictly anaerobic, moderately thermophilic chemoautotroph isolated from a deep-sea hydrothermal vent polychaete nest in the Mid-Okinawa Trough.</title>
        <authorList>
            <person name="Nagata R."/>
            <person name="Takaki Y."/>
            <person name="Tame A."/>
            <person name="Nunoura T."/>
            <person name="Muto H."/>
            <person name="Mino S."/>
            <person name="Sawayama S."/>
            <person name="Takai K."/>
            <person name="Nakagawa S."/>
        </authorList>
    </citation>
    <scope>NUCLEOTIDE SEQUENCE [LARGE SCALE GENOMIC DNA]</scope>
    <source>
        <strain evidence="4 5">HS1857</strain>
    </source>
</reference>
<comment type="caution">
    <text evidence="4">The sequence shown here is derived from an EMBL/GenBank/DDBJ whole genome shotgun (WGS) entry which is preliminary data.</text>
</comment>